<reference evidence="1" key="1">
    <citation type="submission" date="2021-08" db="EMBL/GenBank/DDBJ databases">
        <title>The first chromosome-level gecko genome reveals the dynamic sex chromosomes of Neotropical dwarf geckos (Sphaerodactylidae: Sphaerodactylus).</title>
        <authorList>
            <person name="Pinto B.J."/>
            <person name="Keating S.E."/>
            <person name="Gamble T."/>
        </authorList>
    </citation>
    <scope>NUCLEOTIDE SEQUENCE</scope>
    <source>
        <strain evidence="1">TG3544</strain>
    </source>
</reference>
<dbReference type="Proteomes" id="UP000827872">
    <property type="component" value="Linkage Group LG01"/>
</dbReference>
<organism evidence="1 2">
    <name type="scientific">Sphaerodactylus townsendi</name>
    <dbReference type="NCBI Taxonomy" id="933632"/>
    <lineage>
        <taxon>Eukaryota</taxon>
        <taxon>Metazoa</taxon>
        <taxon>Chordata</taxon>
        <taxon>Craniata</taxon>
        <taxon>Vertebrata</taxon>
        <taxon>Euteleostomi</taxon>
        <taxon>Lepidosauria</taxon>
        <taxon>Squamata</taxon>
        <taxon>Bifurcata</taxon>
        <taxon>Gekkota</taxon>
        <taxon>Sphaerodactylidae</taxon>
        <taxon>Sphaerodactylus</taxon>
    </lineage>
</organism>
<comment type="caution">
    <text evidence="1">The sequence shown here is derived from an EMBL/GenBank/DDBJ whole genome shotgun (WGS) entry which is preliminary data.</text>
</comment>
<proteinExistence type="predicted"/>
<gene>
    <name evidence="1" type="ORF">K3G42_028433</name>
</gene>
<name>A0ACB8GCB1_9SAUR</name>
<accession>A0ACB8GCB1</accession>
<dbReference type="EMBL" id="CM037614">
    <property type="protein sequence ID" value="KAH8017328.1"/>
    <property type="molecule type" value="Genomic_DNA"/>
</dbReference>
<evidence type="ECO:0000313" key="1">
    <source>
        <dbReference type="EMBL" id="KAH8017328.1"/>
    </source>
</evidence>
<protein>
    <submittedName>
        <fullName evidence="1">Uncharacterized protein</fullName>
    </submittedName>
</protein>
<evidence type="ECO:0000313" key="2">
    <source>
        <dbReference type="Proteomes" id="UP000827872"/>
    </source>
</evidence>
<keyword evidence="2" id="KW-1185">Reference proteome</keyword>
<sequence>MLSLRLPDPLEGTFSLASAAAGAGVPSPPPWPSAVWLPGWGVERLLSPMRLPGAARLSSALKAEGKRPLLKGSRASFHYLTLFRWRVSHLPWSLQEQSSLGDPRPKPGIARCSQYLVPQGSNSASPSRPGWSREQSLLRDHGSYWSKWVAYNFQSPVFMPCPYPYAPFMEALGMNVKSLAWVGQGNVAPPRELDEGQVVLE</sequence>